<name>A0A2P2Q728_RHIMU</name>
<accession>A0A2P2Q728</accession>
<proteinExistence type="predicted"/>
<protein>
    <submittedName>
        <fullName evidence="2">Uncharacterized protein</fullName>
    </submittedName>
</protein>
<evidence type="ECO:0000313" key="2">
    <source>
        <dbReference type="EMBL" id="MBX62792.1"/>
    </source>
</evidence>
<reference evidence="2" key="1">
    <citation type="submission" date="2018-02" db="EMBL/GenBank/DDBJ databases">
        <title>Rhizophora mucronata_Transcriptome.</title>
        <authorList>
            <person name="Meera S.P."/>
            <person name="Sreeshan A."/>
            <person name="Augustine A."/>
        </authorList>
    </citation>
    <scope>NUCLEOTIDE SEQUENCE</scope>
    <source>
        <tissue evidence="2">Leaf</tissue>
    </source>
</reference>
<sequence length="52" mass="5929">MEILKHPQDKLVPSQQSHPPPPQLTKTYIYCSGNYKTELSTFQVVLNSNIIT</sequence>
<feature type="region of interest" description="Disordered" evidence="1">
    <location>
        <begin position="1"/>
        <end position="23"/>
    </location>
</feature>
<dbReference type="EMBL" id="GGEC01082308">
    <property type="protein sequence ID" value="MBX62792.1"/>
    <property type="molecule type" value="Transcribed_RNA"/>
</dbReference>
<evidence type="ECO:0000256" key="1">
    <source>
        <dbReference type="SAM" id="MobiDB-lite"/>
    </source>
</evidence>
<organism evidence="2">
    <name type="scientific">Rhizophora mucronata</name>
    <name type="common">Asiatic mangrove</name>
    <dbReference type="NCBI Taxonomy" id="61149"/>
    <lineage>
        <taxon>Eukaryota</taxon>
        <taxon>Viridiplantae</taxon>
        <taxon>Streptophyta</taxon>
        <taxon>Embryophyta</taxon>
        <taxon>Tracheophyta</taxon>
        <taxon>Spermatophyta</taxon>
        <taxon>Magnoliopsida</taxon>
        <taxon>eudicotyledons</taxon>
        <taxon>Gunneridae</taxon>
        <taxon>Pentapetalae</taxon>
        <taxon>rosids</taxon>
        <taxon>fabids</taxon>
        <taxon>Malpighiales</taxon>
        <taxon>Rhizophoraceae</taxon>
        <taxon>Rhizophora</taxon>
    </lineage>
</organism>
<dbReference type="AlphaFoldDB" id="A0A2P2Q728"/>